<protein>
    <submittedName>
        <fullName evidence="2">ABC-type transport system, permease component</fullName>
    </submittedName>
</protein>
<gene>
    <name evidence="2" type="ordered locus">ACL_1235</name>
</gene>
<feature type="transmembrane region" description="Helical" evidence="1">
    <location>
        <begin position="149"/>
        <end position="166"/>
    </location>
</feature>
<dbReference type="InterPro" id="IPR010390">
    <property type="entry name" value="ABC-2_transporter-like"/>
</dbReference>
<dbReference type="RefSeq" id="WP_012243165.1">
    <property type="nucleotide sequence ID" value="NC_010163.1"/>
</dbReference>
<dbReference type="Pfam" id="PF06182">
    <property type="entry name" value="ABC2_membrane_6"/>
    <property type="match status" value="1"/>
</dbReference>
<dbReference type="EMBL" id="CP000896">
    <property type="protein sequence ID" value="ABX81834.1"/>
    <property type="molecule type" value="Genomic_DNA"/>
</dbReference>
<evidence type="ECO:0000313" key="3">
    <source>
        <dbReference type="Proteomes" id="UP000008558"/>
    </source>
</evidence>
<dbReference type="PANTHER" id="PTHR36832">
    <property type="entry name" value="SLR1174 PROTEIN-RELATED"/>
    <property type="match status" value="1"/>
</dbReference>
<keyword evidence="3" id="KW-1185">Reference proteome</keyword>
<feature type="transmembrane region" description="Helical" evidence="1">
    <location>
        <begin position="240"/>
        <end position="262"/>
    </location>
</feature>
<reference evidence="2 3" key="1">
    <citation type="journal article" date="2011" name="J. Bacteriol.">
        <title>Complete genome and proteome of Acholeplasma laidlawii.</title>
        <authorList>
            <person name="Lazarev V.N."/>
            <person name="Levitskii S.A."/>
            <person name="Basovskii Y.I."/>
            <person name="Chukin M.M."/>
            <person name="Akopian T.A."/>
            <person name="Vereshchagin V.V."/>
            <person name="Kostrjukova E.S."/>
            <person name="Kovaleva G.Y."/>
            <person name="Kazanov M.D."/>
            <person name="Malko D.B."/>
            <person name="Vitreschak A.G."/>
            <person name="Sernova N.V."/>
            <person name="Gelfand M.S."/>
            <person name="Demina I.A."/>
            <person name="Serebryakova M.V."/>
            <person name="Galyamina M.A."/>
            <person name="Vtyurin N.N."/>
            <person name="Rogov S.I."/>
            <person name="Alexeev D.G."/>
            <person name="Ladygina V.G."/>
            <person name="Govorun V.M."/>
        </authorList>
    </citation>
    <scope>NUCLEOTIDE SEQUENCE [LARGE SCALE GENOMIC DNA]</scope>
    <source>
        <strain evidence="2 3">PG-8A</strain>
    </source>
</reference>
<name>A9NHK4_ACHLI</name>
<feature type="transmembrane region" description="Helical" evidence="1">
    <location>
        <begin position="111"/>
        <end position="137"/>
    </location>
</feature>
<dbReference type="AlphaFoldDB" id="A9NHK4"/>
<proteinExistence type="predicted"/>
<accession>A9NHK4</accession>
<feature type="transmembrane region" description="Helical" evidence="1">
    <location>
        <begin position="21"/>
        <end position="45"/>
    </location>
</feature>
<dbReference type="STRING" id="441768.ACL_1235"/>
<dbReference type="OrthoDB" id="8582979at2"/>
<organism evidence="2 3">
    <name type="scientific">Acholeplasma laidlawii (strain PG-8A)</name>
    <dbReference type="NCBI Taxonomy" id="441768"/>
    <lineage>
        <taxon>Bacteria</taxon>
        <taxon>Bacillati</taxon>
        <taxon>Mycoplasmatota</taxon>
        <taxon>Mollicutes</taxon>
        <taxon>Acholeplasmatales</taxon>
        <taxon>Acholeplasmataceae</taxon>
        <taxon>Acholeplasma</taxon>
    </lineage>
</organism>
<feature type="transmembrane region" description="Helical" evidence="1">
    <location>
        <begin position="65"/>
        <end position="90"/>
    </location>
</feature>
<evidence type="ECO:0000256" key="1">
    <source>
        <dbReference type="SAM" id="Phobius"/>
    </source>
</evidence>
<dbReference type="HOGENOM" id="CLU_084465_0_0_14"/>
<dbReference type="Proteomes" id="UP000008558">
    <property type="component" value="Chromosome"/>
</dbReference>
<feature type="transmembrane region" description="Helical" evidence="1">
    <location>
        <begin position="178"/>
        <end position="202"/>
    </location>
</feature>
<keyword evidence="1" id="KW-0472">Membrane</keyword>
<dbReference type="GeneID" id="41339373"/>
<keyword evidence="1" id="KW-1133">Transmembrane helix</keyword>
<keyword evidence="1" id="KW-0812">Transmembrane</keyword>
<dbReference type="KEGG" id="acl:ACL_1235"/>
<sequence length="274" mass="31054">MKINKYKKYLAFSKAGILDGFAYKFSALGWLLGDLVSIIILFYLWQAIYQNSPTETINGMTFKDMIAYLIFARVSTTLIFSSSSFWNIGFDIYEGNIAISLIRPINYRYRLLASSFGNFLSTAILMFIPLFIVSIVILNLSLGIGFPELAHLLLFLVSVVLSFVIVDSMNFLIGEISIFTNALFGLMIIKNIILSFFSGSLLPSSFFPDWLNAVLRFLPFQSMVEKPIMILLGRLEYMDILMTLLIQLMWVVILSVLCNFSFNRLKKHVVSVGG</sequence>
<dbReference type="eggNOG" id="COG4587">
    <property type="taxonomic scope" value="Bacteria"/>
</dbReference>
<evidence type="ECO:0000313" key="2">
    <source>
        <dbReference type="EMBL" id="ABX81834.1"/>
    </source>
</evidence>
<dbReference type="PANTHER" id="PTHR36832:SF1">
    <property type="entry name" value="SLR1174 PROTEIN"/>
    <property type="match status" value="1"/>
</dbReference>